<dbReference type="Gene3D" id="1.10.3290.10">
    <property type="entry name" value="Fido-like domain"/>
    <property type="match status" value="1"/>
</dbReference>
<dbReference type="PROSITE" id="PS51459">
    <property type="entry name" value="FIDO"/>
    <property type="match status" value="1"/>
</dbReference>
<feature type="domain" description="Fido" evidence="3">
    <location>
        <begin position="123"/>
        <end position="267"/>
    </location>
</feature>
<dbReference type="Pfam" id="PF02661">
    <property type="entry name" value="Fic"/>
    <property type="match status" value="1"/>
</dbReference>
<keyword evidence="2" id="KW-0547">Nucleotide-binding</keyword>
<dbReference type="EMBL" id="BLAL01000165">
    <property type="protein sequence ID" value="GES87230.1"/>
    <property type="molecule type" value="Genomic_DNA"/>
</dbReference>
<dbReference type="AlphaFoldDB" id="A0A8H3QNE1"/>
<evidence type="ECO:0000313" key="5">
    <source>
        <dbReference type="Proteomes" id="UP000615446"/>
    </source>
</evidence>
<protein>
    <submittedName>
        <fullName evidence="4">Fic family protein</fullName>
    </submittedName>
</protein>
<dbReference type="OrthoDB" id="439046at2759"/>
<feature type="active site" evidence="1">
    <location>
        <position position="209"/>
    </location>
</feature>
<sequence>MGLPKTICRTQRRALLDEIYAPLNQFKKKSKEWYELFNSGKVWKDYYHPFEWRTKDYEYQEKNIHHLKEIDNLRTKIPTMKSTLQNMIVNFSQKSCAIEGNTLELSESQEIWDRLRNYDLDALLIHEKFPLPSSISSSDKPEEEIIEIPGKFRTMVMQSYGDHLTVYPYPEEIPKLMDEFINFHDESKNIDIHPIMISCRLHASLAHIHPFYDGNGRVSRLIMAKYLIRNGYLPAIFHQVKREDYIDSLRKTQKEKDASMLYDIVISEILSSYKEE</sequence>
<gene>
    <name evidence="4" type="ORF">RCL2_001423900</name>
</gene>
<dbReference type="PANTHER" id="PTHR13504:SF38">
    <property type="entry name" value="FIDO DOMAIN-CONTAINING PROTEIN"/>
    <property type="match status" value="1"/>
</dbReference>
<dbReference type="InterPro" id="IPR036597">
    <property type="entry name" value="Fido-like_dom_sf"/>
</dbReference>
<dbReference type="InterPro" id="IPR003812">
    <property type="entry name" value="Fido"/>
</dbReference>
<comment type="caution">
    <text evidence="4">The sequence shown here is derived from an EMBL/GenBank/DDBJ whole genome shotgun (WGS) entry which is preliminary data.</text>
</comment>
<reference evidence="4" key="1">
    <citation type="submission" date="2019-10" db="EMBL/GenBank/DDBJ databases">
        <title>Conservation and host-specific expression of non-tandemly repeated heterogenous ribosome RNA gene in arbuscular mycorrhizal fungi.</title>
        <authorList>
            <person name="Maeda T."/>
            <person name="Kobayashi Y."/>
            <person name="Nakagawa T."/>
            <person name="Ezawa T."/>
            <person name="Yamaguchi K."/>
            <person name="Bino T."/>
            <person name="Nishimoto Y."/>
            <person name="Shigenobu S."/>
            <person name="Kawaguchi M."/>
        </authorList>
    </citation>
    <scope>NUCLEOTIDE SEQUENCE</scope>
    <source>
        <strain evidence="4">HR1</strain>
    </source>
</reference>
<evidence type="ECO:0000259" key="3">
    <source>
        <dbReference type="PROSITE" id="PS51459"/>
    </source>
</evidence>
<evidence type="ECO:0000256" key="2">
    <source>
        <dbReference type="PIRSR" id="PIRSR640198-2"/>
    </source>
</evidence>
<dbReference type="SUPFAM" id="SSF140931">
    <property type="entry name" value="Fic-like"/>
    <property type="match status" value="1"/>
</dbReference>
<name>A0A8H3QNE1_9GLOM</name>
<accession>A0A8H3QNE1</accession>
<keyword evidence="2" id="KW-0067">ATP-binding</keyword>
<dbReference type="Proteomes" id="UP000615446">
    <property type="component" value="Unassembled WGS sequence"/>
</dbReference>
<feature type="binding site" evidence="2">
    <location>
        <begin position="213"/>
        <end position="220"/>
    </location>
    <ligand>
        <name>ATP</name>
        <dbReference type="ChEBI" id="CHEBI:30616"/>
    </ligand>
</feature>
<organism evidence="4 5">
    <name type="scientific">Rhizophagus clarus</name>
    <dbReference type="NCBI Taxonomy" id="94130"/>
    <lineage>
        <taxon>Eukaryota</taxon>
        <taxon>Fungi</taxon>
        <taxon>Fungi incertae sedis</taxon>
        <taxon>Mucoromycota</taxon>
        <taxon>Glomeromycotina</taxon>
        <taxon>Glomeromycetes</taxon>
        <taxon>Glomerales</taxon>
        <taxon>Glomeraceae</taxon>
        <taxon>Rhizophagus</taxon>
    </lineage>
</organism>
<dbReference type="InterPro" id="IPR040198">
    <property type="entry name" value="Fido_containing"/>
</dbReference>
<dbReference type="PANTHER" id="PTHR13504">
    <property type="entry name" value="FIDO DOMAIN-CONTAINING PROTEIN DDB_G0283145"/>
    <property type="match status" value="1"/>
</dbReference>
<dbReference type="GO" id="GO:0005524">
    <property type="term" value="F:ATP binding"/>
    <property type="evidence" value="ECO:0007669"/>
    <property type="project" value="UniProtKB-KW"/>
</dbReference>
<evidence type="ECO:0000313" key="4">
    <source>
        <dbReference type="EMBL" id="GES87230.1"/>
    </source>
</evidence>
<evidence type="ECO:0000256" key="1">
    <source>
        <dbReference type="PIRSR" id="PIRSR640198-1"/>
    </source>
</evidence>
<proteinExistence type="predicted"/>